<dbReference type="PANTHER" id="PTHR31373">
    <property type="entry name" value="OS06G0652100 PROTEIN"/>
    <property type="match status" value="1"/>
</dbReference>
<accession>B9SZW9</accession>
<dbReference type="PIRSF" id="PIRSF015417">
    <property type="entry name" value="T31B5_30_vWA"/>
    <property type="match status" value="1"/>
</dbReference>
<feature type="compositionally biased region" description="Basic and acidic residues" evidence="1">
    <location>
        <begin position="211"/>
        <end position="222"/>
    </location>
</feature>
<proteinExistence type="predicted"/>
<evidence type="ECO:0000259" key="3">
    <source>
        <dbReference type="Pfam" id="PF25043"/>
    </source>
</evidence>
<evidence type="ECO:0000313" key="5">
    <source>
        <dbReference type="Proteomes" id="UP000008311"/>
    </source>
</evidence>
<gene>
    <name evidence="4" type="ORF">RCOM_1007330</name>
</gene>
<evidence type="ECO:0000259" key="2">
    <source>
        <dbReference type="Pfam" id="PF11443"/>
    </source>
</evidence>
<protein>
    <recommendedName>
        <fullName evidence="6">Plant/T31B5-30 protein</fullName>
    </recommendedName>
</protein>
<dbReference type="OrthoDB" id="1149618at2759"/>
<dbReference type="InParanoid" id="B9SZW9"/>
<organism evidence="4 5">
    <name type="scientific">Ricinus communis</name>
    <name type="common">Castor bean</name>
    <dbReference type="NCBI Taxonomy" id="3988"/>
    <lineage>
        <taxon>Eukaryota</taxon>
        <taxon>Viridiplantae</taxon>
        <taxon>Streptophyta</taxon>
        <taxon>Embryophyta</taxon>
        <taxon>Tracheophyta</taxon>
        <taxon>Spermatophyta</taxon>
        <taxon>Magnoliopsida</taxon>
        <taxon>eudicotyledons</taxon>
        <taxon>Gunneridae</taxon>
        <taxon>Pentapetalae</taxon>
        <taxon>rosids</taxon>
        <taxon>fabids</taxon>
        <taxon>Malpighiales</taxon>
        <taxon>Euphorbiaceae</taxon>
        <taxon>Acalyphoideae</taxon>
        <taxon>Acalypheae</taxon>
        <taxon>Ricinus</taxon>
    </lineage>
</organism>
<sequence>MINYSHLLGPPAVVGKPPVDPLETTVDDPLVSQTANLDLNSKPQMGLTENLSPTFLSTGNPCLDFFFNIVPDTPFDQLIQRLQLAWDHDALITLKLICNLRAVRGTGKSDKEGFYAAALWLHKHHPETLALNLKAFADFGYFKDFLEILYRILEGIEVRKLEKQEWISRKRGKKQKKRISKKGRFNQENQETVQQTVNQENQETVQQTEGGEEKNKKEKESARVLRKEREFAKAAKALNKYKSDANYRFLFDAIADLFADLLKSDIEALKSKQHHKISLAAKWCPSIDSSFDKATLIYEAIARRVFPRESYKEYQEVEESRYAFRVRDRLRKEVLVPLHKILELPEVYMSAKKWNSLPYNRVPSVAMKTYKALFLKHDEERFEEYLDNVKSGKAKIAAGALLPHEIIGALKDENGGKVAELQWARMVDDMSKKGKLNNCIAVCDVSGSMEGIPMEVSVALGLLVSELSEEPWKGKAFTFSEIPELHFIEGDSLFEKTEFVRRMDWGRNTDFQKVFDRILEVAVENKLSEDQLIKRVFVFSDMEFDSASGNYGDICGNWNSNREPGSEEEDKKMHPSGWETDYQAIQRKFKEKGYTKVPEIVFWNLRNSSSTPVVAKQSGVALVSGFSKNLLILFLEEGGIVNPEDIMTLAIAGEEYKKLVVYD</sequence>
<dbReference type="EMBL" id="EQ974288">
    <property type="protein sequence ID" value="EEF30857.1"/>
    <property type="molecule type" value="Genomic_DNA"/>
</dbReference>
<dbReference type="InterPro" id="IPR036465">
    <property type="entry name" value="vWFA_dom_sf"/>
</dbReference>
<dbReference type="InterPro" id="IPR056690">
    <property type="entry name" value="DUF7788"/>
</dbReference>
<evidence type="ECO:0008006" key="6">
    <source>
        <dbReference type="Google" id="ProtNLM"/>
    </source>
</evidence>
<dbReference type="FunCoup" id="B9SZW9">
    <property type="interactions" value="28"/>
</dbReference>
<dbReference type="Gene3D" id="3.40.50.410">
    <property type="entry name" value="von Willebrand factor, type A domain"/>
    <property type="match status" value="1"/>
</dbReference>
<dbReference type="Proteomes" id="UP000008311">
    <property type="component" value="Unassembled WGS sequence"/>
</dbReference>
<dbReference type="InterPro" id="IPR011205">
    <property type="entry name" value="UCP015417_vWA"/>
</dbReference>
<dbReference type="Pfam" id="PF11443">
    <property type="entry name" value="DUF2828"/>
    <property type="match status" value="1"/>
</dbReference>
<dbReference type="eggNOG" id="ENOG502QT1I">
    <property type="taxonomic scope" value="Eukaryota"/>
</dbReference>
<dbReference type="PANTHER" id="PTHR31373:SF27">
    <property type="entry name" value="TROVE DOMAIN-CONTAINING PROTEIN"/>
    <property type="match status" value="1"/>
</dbReference>
<dbReference type="Pfam" id="PF25043">
    <property type="entry name" value="DUF7788"/>
    <property type="match status" value="1"/>
</dbReference>
<feature type="domain" description="DUF2828" evidence="2">
    <location>
        <begin position="48"/>
        <end position="436"/>
    </location>
</feature>
<name>B9SZW9_RICCO</name>
<evidence type="ECO:0000313" key="4">
    <source>
        <dbReference type="EMBL" id="EEF30857.1"/>
    </source>
</evidence>
<feature type="compositionally biased region" description="Low complexity" evidence="1">
    <location>
        <begin position="186"/>
        <end position="209"/>
    </location>
</feature>
<feature type="region of interest" description="Disordered" evidence="1">
    <location>
        <begin position="172"/>
        <end position="222"/>
    </location>
</feature>
<reference evidence="5" key="1">
    <citation type="journal article" date="2010" name="Nat. Biotechnol.">
        <title>Draft genome sequence of the oilseed species Ricinus communis.</title>
        <authorList>
            <person name="Chan A.P."/>
            <person name="Crabtree J."/>
            <person name="Zhao Q."/>
            <person name="Lorenzi H."/>
            <person name="Orvis J."/>
            <person name="Puiu D."/>
            <person name="Melake-Berhan A."/>
            <person name="Jones K.M."/>
            <person name="Redman J."/>
            <person name="Chen G."/>
            <person name="Cahoon E.B."/>
            <person name="Gedil M."/>
            <person name="Stanke M."/>
            <person name="Haas B.J."/>
            <person name="Wortman J.R."/>
            <person name="Fraser-Liggett C.M."/>
            <person name="Ravel J."/>
            <person name="Rabinowicz P.D."/>
        </authorList>
    </citation>
    <scope>NUCLEOTIDE SEQUENCE [LARGE SCALE GENOMIC DNA]</scope>
    <source>
        <strain evidence="5">cv. Hale</strain>
    </source>
</reference>
<evidence type="ECO:0000256" key="1">
    <source>
        <dbReference type="SAM" id="MobiDB-lite"/>
    </source>
</evidence>
<keyword evidence="5" id="KW-1185">Reference proteome</keyword>
<dbReference type="InterPro" id="IPR058580">
    <property type="entry name" value="DUF2828"/>
</dbReference>
<dbReference type="KEGG" id="rcu:8258359"/>
<dbReference type="STRING" id="3988.B9SZW9"/>
<feature type="domain" description="DUF7788" evidence="3">
    <location>
        <begin position="438"/>
        <end position="645"/>
    </location>
</feature>
<feature type="compositionally biased region" description="Basic residues" evidence="1">
    <location>
        <begin position="172"/>
        <end position="184"/>
    </location>
</feature>
<dbReference type="AlphaFoldDB" id="B9SZW9"/>